<evidence type="ECO:0000259" key="2">
    <source>
        <dbReference type="Pfam" id="PF14028"/>
    </source>
</evidence>
<dbReference type="Pfam" id="PF04738">
    <property type="entry name" value="Lant_dehydr_N"/>
    <property type="match status" value="1"/>
</dbReference>
<evidence type="ECO:0008006" key="5">
    <source>
        <dbReference type="Google" id="ProtNLM"/>
    </source>
</evidence>
<name>A0A100JKN7_STRSC</name>
<dbReference type="EMBL" id="BCMM01000005">
    <property type="protein sequence ID" value="GAQ61290.1"/>
    <property type="molecule type" value="Genomic_DNA"/>
</dbReference>
<reference evidence="3 4" key="2">
    <citation type="journal article" date="2016" name="Genome Announc.">
        <title>Draft Genome Sequences of Streptomyces scabiei S58, Streptomyces turgidiscabies T45, and Streptomyces acidiscabies a10, the Pathogens of Potato Common Scab, Isolated in Japan.</title>
        <authorList>
            <person name="Tomihama T."/>
            <person name="Nishi Y."/>
            <person name="Sakai M."/>
            <person name="Ikenaga M."/>
            <person name="Okubo T."/>
            <person name="Ikeda S."/>
        </authorList>
    </citation>
    <scope>NUCLEOTIDE SEQUENCE [LARGE SCALE GENOMIC DNA]</scope>
    <source>
        <strain evidence="3 4">S58</strain>
    </source>
</reference>
<dbReference type="AlphaFoldDB" id="A0A100JKN7"/>
<accession>A0A100JKN7</accession>
<sequence length="1042" mass="114469">MTAGAERLLYRLAGVPIVRATTRPDGAPLAEGLSLSGSPEAVVAEGLAWLTQAWQHEEARRAVETASPALAQQISGLLEGRSVPVRQVRRLVVSLASYQLRWQGRATPFGLFAGVSTAEVGTGAYVRWGESHRTVARADAQWLGAVIAPLEQHPRLLERLTVITNPVAFVRGDRLVVPGEPPDDSPGVLAPIEISVGHTRPVRTATEAAREPIRFQELLTLLAAEYPSAPPEQIRSLLAGLVAQHLLLTNLRASMTVPDALGHLRAQLEAADADELPDLTSLVHDLRLIHDDLSCHNDTVASPTAAYAMRAAVAERMNAICDIAPQPLVVDTALDCDVSLPEAVIHEAETAASALLRLTPYPFGYPRWKDFHVRFRQRYGVGAVVPVVELIGDTGLGLPAGYLGSPVANTARTLTERDETLLALVQQAVIDGAEEIVLTEPLVRQLAVGDPSEMLPPARAELTFQIHATSPQAVEKGAFRLLVSSAPRPGSSMAGRFADLLPEADRKILADTYAALSTDAPGAIAAQLSFFPRRRRSENVVRTPQLLPHTISLAEHRDPHPDLIPLHDLAVTADARQFHLVQLSTGRRVEPRVVHALEAGTLTPPLARFLAEITTARCAVYKPFDWGTAVRLPYLPRLRYGRSVLSPARWLLTAADLPKPAATPAEWDKALATWRRRLRAPEAVVACESDLRLPLDLSQPLHRALLRNRLDAAREVELQEAPTPADLAWMGRAHEFFLTLRLAQPRAAERNTVMSSPLPAVKRDAGHLPGRSEWLYAQVHGHPDRQDEVLTEHLPRLLDGWTGLRQWWFRRHRDTTRPDSEQYLDLHLRLPTPGEYGQAAARVGEWAADLRGCGLLAHLQLATYCPEAGRYGHSEAMDAAHEVFAADSAAALAQITLAIHTGLPPKAVTAAGLVDLAASYAESPDIGMRWLIDRLPHEQGKLDQKLRDTGMRLADPADDWATLRATPGAETVTRAWERRRTALTTYRTHLARQRDPYSVLRSLLHMHHVRTIGVDPDRERVTHRLARASALRQSAREHWRTP</sequence>
<evidence type="ECO:0000313" key="3">
    <source>
        <dbReference type="EMBL" id="GAQ61290.1"/>
    </source>
</evidence>
<dbReference type="RefSeq" id="WP_013000960.1">
    <property type="nucleotide sequence ID" value="NZ_BCMM01000005.1"/>
</dbReference>
<gene>
    <name evidence="3" type="ORF">SsS58_01639</name>
</gene>
<dbReference type="Pfam" id="PF14028">
    <property type="entry name" value="Lant_dehydr_C"/>
    <property type="match status" value="1"/>
</dbReference>
<organism evidence="3 4">
    <name type="scientific">Streptomyces scabiei</name>
    <dbReference type="NCBI Taxonomy" id="1930"/>
    <lineage>
        <taxon>Bacteria</taxon>
        <taxon>Bacillati</taxon>
        <taxon>Actinomycetota</taxon>
        <taxon>Actinomycetes</taxon>
        <taxon>Kitasatosporales</taxon>
        <taxon>Streptomycetaceae</taxon>
        <taxon>Streptomyces</taxon>
    </lineage>
</organism>
<dbReference type="Proteomes" id="UP000067448">
    <property type="component" value="Unassembled WGS sequence"/>
</dbReference>
<comment type="caution">
    <text evidence="3">The sequence shown here is derived from an EMBL/GenBank/DDBJ whole genome shotgun (WGS) entry which is preliminary data.</text>
</comment>
<evidence type="ECO:0000259" key="1">
    <source>
        <dbReference type="Pfam" id="PF04738"/>
    </source>
</evidence>
<dbReference type="InterPro" id="IPR023809">
    <property type="entry name" value="Thiopep_bacteriocin_synth_dom"/>
</dbReference>
<proteinExistence type="predicted"/>
<dbReference type="GeneID" id="24310009"/>
<dbReference type="OrthoDB" id="1273722at2"/>
<evidence type="ECO:0000313" key="4">
    <source>
        <dbReference type="Proteomes" id="UP000067448"/>
    </source>
</evidence>
<reference evidence="4" key="3">
    <citation type="submission" date="2016-02" db="EMBL/GenBank/DDBJ databases">
        <title>Draft genome of pathogenic Streptomyces sp. in Japan.</title>
        <authorList>
            <person name="Tomihama T."/>
            <person name="Ikenaga M."/>
            <person name="Sakai M."/>
            <person name="Okubo T."/>
            <person name="Ikeda S."/>
        </authorList>
    </citation>
    <scope>NUCLEOTIDE SEQUENCE [LARGE SCALE GENOMIC DNA]</scope>
    <source>
        <strain evidence="4">S58</strain>
    </source>
</reference>
<feature type="domain" description="Thiopeptide-type bacteriocin biosynthesis" evidence="2">
    <location>
        <begin position="774"/>
        <end position="1027"/>
    </location>
</feature>
<dbReference type="NCBIfam" id="TIGR03891">
    <property type="entry name" value="thiopep_ocin"/>
    <property type="match status" value="1"/>
</dbReference>
<dbReference type="InterPro" id="IPR006827">
    <property type="entry name" value="Lant_deHydtase_N"/>
</dbReference>
<feature type="domain" description="Lantibiotic dehydratase N-terminal" evidence="1">
    <location>
        <begin position="55"/>
        <end position="706"/>
    </location>
</feature>
<reference evidence="4" key="1">
    <citation type="submission" date="2015-11" db="EMBL/GenBank/DDBJ databases">
        <authorList>
            <consortium name="Cross-ministerial Strategic Innovation Promotion Program (SIP) consortium"/>
            <person name="Tomihama T."/>
            <person name="Ikenaga M."/>
            <person name="Sakai M."/>
            <person name="Okubo T."/>
            <person name="Ikeda S."/>
        </authorList>
    </citation>
    <scope>NUCLEOTIDE SEQUENCE [LARGE SCALE GENOMIC DNA]</scope>
    <source>
        <strain evidence="4">S58</strain>
    </source>
</reference>
<protein>
    <recommendedName>
        <fullName evidence="5">Lantibiotic dehydratase</fullName>
    </recommendedName>
</protein>
<dbReference type="OMA" id="SYLLRWQ"/>